<gene>
    <name evidence="1" type="ORF">AVEN_161842_1</name>
</gene>
<evidence type="ECO:0000313" key="1">
    <source>
        <dbReference type="EMBL" id="GBM78169.1"/>
    </source>
</evidence>
<evidence type="ECO:0000313" key="2">
    <source>
        <dbReference type="Proteomes" id="UP000499080"/>
    </source>
</evidence>
<organism evidence="1 2">
    <name type="scientific">Araneus ventricosus</name>
    <name type="common">Orbweaver spider</name>
    <name type="synonym">Epeira ventricosa</name>
    <dbReference type="NCBI Taxonomy" id="182803"/>
    <lineage>
        <taxon>Eukaryota</taxon>
        <taxon>Metazoa</taxon>
        <taxon>Ecdysozoa</taxon>
        <taxon>Arthropoda</taxon>
        <taxon>Chelicerata</taxon>
        <taxon>Arachnida</taxon>
        <taxon>Araneae</taxon>
        <taxon>Araneomorphae</taxon>
        <taxon>Entelegynae</taxon>
        <taxon>Araneoidea</taxon>
        <taxon>Araneidae</taxon>
        <taxon>Araneus</taxon>
    </lineage>
</organism>
<dbReference type="EMBL" id="BGPR01002737">
    <property type="protein sequence ID" value="GBM78169.1"/>
    <property type="molecule type" value="Genomic_DNA"/>
</dbReference>
<proteinExistence type="predicted"/>
<dbReference type="AlphaFoldDB" id="A0A4Y2ILT8"/>
<reference evidence="1 2" key="1">
    <citation type="journal article" date="2019" name="Sci. Rep.">
        <title>Orb-weaving spider Araneus ventricosus genome elucidates the spidroin gene catalogue.</title>
        <authorList>
            <person name="Kono N."/>
            <person name="Nakamura H."/>
            <person name="Ohtoshi R."/>
            <person name="Moran D.A.P."/>
            <person name="Shinohara A."/>
            <person name="Yoshida Y."/>
            <person name="Fujiwara M."/>
            <person name="Mori M."/>
            <person name="Tomita M."/>
            <person name="Arakawa K."/>
        </authorList>
    </citation>
    <scope>NUCLEOTIDE SEQUENCE [LARGE SCALE GENOMIC DNA]</scope>
</reference>
<dbReference type="Proteomes" id="UP000499080">
    <property type="component" value="Unassembled WGS sequence"/>
</dbReference>
<sequence length="106" mass="12383">MRRQIAQAANTHMIKIGSSVDCKEWWHEKCSTYEGSQHLYATTAKFSRCVLLNSRPEYSYPTWWDTFHIEAQIQNSRYENQVAGPRILSQGLSRPLSKVKEAHRLE</sequence>
<dbReference type="OrthoDB" id="6467732at2759"/>
<keyword evidence="2" id="KW-1185">Reference proteome</keyword>
<comment type="caution">
    <text evidence="1">The sequence shown here is derived from an EMBL/GenBank/DDBJ whole genome shotgun (WGS) entry which is preliminary data.</text>
</comment>
<name>A0A4Y2ILT8_ARAVE</name>
<accession>A0A4Y2ILT8</accession>
<protein>
    <submittedName>
        <fullName evidence="1">Uncharacterized protein</fullName>
    </submittedName>
</protein>